<dbReference type="PATRIC" id="fig|157838.3.peg.3933"/>
<dbReference type="NCBIfam" id="TIGR02277">
    <property type="entry name" value="PaaX_trns_reg"/>
    <property type="match status" value="1"/>
</dbReference>
<evidence type="ECO:0000259" key="3">
    <source>
        <dbReference type="Pfam" id="PF20803"/>
    </source>
</evidence>
<feature type="domain" description="Transcriptional repressor PaaX-like C-terminal" evidence="2">
    <location>
        <begin position="177"/>
        <end position="269"/>
    </location>
</feature>
<organism evidence="4 5">
    <name type="scientific">Heyndrickxia shackletonii</name>
    <dbReference type="NCBI Taxonomy" id="157838"/>
    <lineage>
        <taxon>Bacteria</taxon>
        <taxon>Bacillati</taxon>
        <taxon>Bacillota</taxon>
        <taxon>Bacilli</taxon>
        <taxon>Bacillales</taxon>
        <taxon>Bacillaceae</taxon>
        <taxon>Heyndrickxia</taxon>
    </lineage>
</organism>
<dbReference type="Gene3D" id="1.10.10.10">
    <property type="entry name" value="Winged helix-like DNA-binding domain superfamily/Winged helix DNA-binding domain"/>
    <property type="match status" value="1"/>
</dbReference>
<dbReference type="Pfam" id="PF20803">
    <property type="entry name" value="PaaX_M"/>
    <property type="match status" value="1"/>
</dbReference>
<name>A0A0Q3WZW8_9BACI</name>
<evidence type="ECO:0000259" key="1">
    <source>
        <dbReference type="Pfam" id="PF07848"/>
    </source>
</evidence>
<dbReference type="GO" id="GO:0006351">
    <property type="term" value="P:DNA-templated transcription"/>
    <property type="evidence" value="ECO:0007669"/>
    <property type="project" value="InterPro"/>
</dbReference>
<dbReference type="Proteomes" id="UP000051888">
    <property type="component" value="Unassembled WGS sequence"/>
</dbReference>
<dbReference type="InterPro" id="IPR011965">
    <property type="entry name" value="PaaX_trns_reg"/>
</dbReference>
<proteinExistence type="predicted"/>
<dbReference type="InterPro" id="IPR012906">
    <property type="entry name" value="PaaX-like_N"/>
</dbReference>
<dbReference type="InterPro" id="IPR036390">
    <property type="entry name" value="WH_DNA-bd_sf"/>
</dbReference>
<feature type="domain" description="Transcriptional repressor PaaX-like central Cas2-like" evidence="3">
    <location>
        <begin position="92"/>
        <end position="173"/>
    </location>
</feature>
<dbReference type="STRING" id="157838.AN964_17745"/>
<gene>
    <name evidence="4" type="ORF">AN964_17745</name>
</gene>
<sequence length="295" mass="35420">MNSSLNTRSMIFTLYGDYIRHYGNEIWIGSLIRLLKEFGHNEQSVRAAISRMYKQGWVDSRKEGNKSYYFLTSRGIDRMDEAAKRIFKLNPEKWDGKWRMLIYSIPEEKRNIRDELRKELLWSGFGSIANSSFISPNDLTKQVYMLIDKYDIKEYVHYFIAEYSGPRENQTLVKECWDLNDINEHYKTFIDFYCKKFSQDKKKIAKNQMTQAECFVERTKLVHEYRKFLFIDPGLPEELLPKKWLGNKAADLFTEYYRELTEPACYFFEAVFKDGNEIKMNEEYDMFHHPLIIEE</sequence>
<evidence type="ECO:0000259" key="2">
    <source>
        <dbReference type="Pfam" id="PF08223"/>
    </source>
</evidence>
<dbReference type="InterPro" id="IPR048846">
    <property type="entry name" value="PaaX-like_central"/>
</dbReference>
<keyword evidence="5" id="KW-1185">Reference proteome</keyword>
<evidence type="ECO:0000313" key="4">
    <source>
        <dbReference type="EMBL" id="KQL55171.1"/>
    </source>
</evidence>
<feature type="domain" description="Transcriptional repressor PaaX-like N-terminal" evidence="1">
    <location>
        <begin position="7"/>
        <end position="75"/>
    </location>
</feature>
<dbReference type="InterPro" id="IPR013225">
    <property type="entry name" value="PaaX_C"/>
</dbReference>
<dbReference type="InterPro" id="IPR036388">
    <property type="entry name" value="WH-like_DNA-bd_sf"/>
</dbReference>
<reference evidence="4 5" key="1">
    <citation type="submission" date="2015-09" db="EMBL/GenBank/DDBJ databases">
        <title>Genome sequencing project for genomic taxonomy and phylogenomics of Bacillus-like bacteria.</title>
        <authorList>
            <person name="Liu B."/>
            <person name="Wang J."/>
            <person name="Zhu Y."/>
            <person name="Liu G."/>
            <person name="Chen Q."/>
            <person name="Chen Z."/>
            <person name="Lan J."/>
            <person name="Che J."/>
            <person name="Ge C."/>
            <person name="Shi H."/>
            <person name="Pan Z."/>
            <person name="Liu X."/>
        </authorList>
    </citation>
    <scope>NUCLEOTIDE SEQUENCE [LARGE SCALE GENOMIC DNA]</scope>
    <source>
        <strain evidence="4 5">LMG 18435</strain>
    </source>
</reference>
<evidence type="ECO:0000313" key="5">
    <source>
        <dbReference type="Proteomes" id="UP000051888"/>
    </source>
</evidence>
<dbReference type="EMBL" id="LJJC01000004">
    <property type="protein sequence ID" value="KQL55171.1"/>
    <property type="molecule type" value="Genomic_DNA"/>
</dbReference>
<dbReference type="PANTHER" id="PTHR30319:SF1">
    <property type="entry name" value="TRANSCRIPTIONAL REPRESSOR PAAX"/>
    <property type="match status" value="1"/>
</dbReference>
<dbReference type="Pfam" id="PF07848">
    <property type="entry name" value="PaaX"/>
    <property type="match status" value="1"/>
</dbReference>
<accession>A0A0Q3WZW8</accession>
<dbReference type="PIRSF" id="PIRSF020623">
    <property type="entry name" value="PaaX"/>
    <property type="match status" value="1"/>
</dbReference>
<dbReference type="RefSeq" id="WP_055740967.1">
    <property type="nucleotide sequence ID" value="NZ_JAAIWL010000005.1"/>
</dbReference>
<dbReference type="Gene3D" id="3.30.70.2650">
    <property type="match status" value="1"/>
</dbReference>
<dbReference type="AlphaFoldDB" id="A0A0Q3WZW8"/>
<dbReference type="PANTHER" id="PTHR30319">
    <property type="entry name" value="PHENYLACETIC ACID REGULATOR-RELATED TRANSCRIPTIONAL REPRESSOR"/>
    <property type="match status" value="1"/>
</dbReference>
<protein>
    <submittedName>
        <fullName evidence="4">PaaX family transcrtiptional regulator</fullName>
    </submittedName>
</protein>
<dbReference type="Gene3D" id="1.20.58.1460">
    <property type="match status" value="1"/>
</dbReference>
<dbReference type="Pfam" id="PF08223">
    <property type="entry name" value="PaaX_C"/>
    <property type="match status" value="1"/>
</dbReference>
<comment type="caution">
    <text evidence="4">The sequence shown here is derived from an EMBL/GenBank/DDBJ whole genome shotgun (WGS) entry which is preliminary data.</text>
</comment>
<dbReference type="SUPFAM" id="SSF46785">
    <property type="entry name" value="Winged helix' DNA-binding domain"/>
    <property type="match status" value="1"/>
</dbReference>